<feature type="region of interest" description="Disordered" evidence="1">
    <location>
        <begin position="1"/>
        <end position="153"/>
    </location>
</feature>
<protein>
    <recommendedName>
        <fullName evidence="3">DUF8017 domain-containing protein</fullName>
    </recommendedName>
</protein>
<feature type="region of interest" description="Disordered" evidence="1">
    <location>
        <begin position="195"/>
        <end position="214"/>
    </location>
</feature>
<keyword evidence="2" id="KW-0812">Transmembrane</keyword>
<evidence type="ECO:0000259" key="3">
    <source>
        <dbReference type="Pfam" id="PF26056"/>
    </source>
</evidence>
<feature type="compositionally biased region" description="Basic and acidic residues" evidence="1">
    <location>
        <begin position="1"/>
        <end position="15"/>
    </location>
</feature>
<dbReference type="Proteomes" id="UP000295087">
    <property type="component" value="Unassembled WGS sequence"/>
</dbReference>
<sequence length="388" mass="39123">MRKDWDVADNVDRWWESAGAPADPPDGVGGQPGAFAPPPGEYPASSGSTSQPAIPQPPHGDPTILAPQGPGPFQQPHGLGVFPQSSVPQGLGAFPQPGTPQGSEGYPGAPQGYGQPGGYGIPDSQQGIPQQGLGPSMSLPFPHHGQTYGYAPQPPRKGNAGLLIGIGAVVLVLAVVIVTAVVIGTGGDDEAAVAAPTTTTQTAPPTGTSTAPVTPGWKGVLLADERVAYDVPSSWQIASESDSVVILGLSGMFAGTGKASEGENYCPGSAYRGLAGIALSTENTLPEAATTAARIAAEGGYSDSTGGKITAPTSLTTKSGLAGQFAESSGSWTPARPGCTTTTYSVYTFAFEKAAGLPMVMAILVDRGTTGELSADDAKKMIASIRLI</sequence>
<dbReference type="InterPro" id="IPR058330">
    <property type="entry name" value="DUF8017"/>
</dbReference>
<evidence type="ECO:0000313" key="4">
    <source>
        <dbReference type="EMBL" id="TDP32786.1"/>
    </source>
</evidence>
<dbReference type="EMBL" id="SNXK01000005">
    <property type="protein sequence ID" value="TDP32786.1"/>
    <property type="molecule type" value="Genomic_DNA"/>
</dbReference>
<keyword evidence="2" id="KW-0472">Membrane</keyword>
<feature type="compositionally biased region" description="Low complexity" evidence="1">
    <location>
        <begin position="67"/>
        <end position="80"/>
    </location>
</feature>
<dbReference type="Pfam" id="PF26056">
    <property type="entry name" value="DUF8017"/>
    <property type="match status" value="1"/>
</dbReference>
<keyword evidence="5" id="KW-1185">Reference proteome</keyword>
<proteinExistence type="predicted"/>
<accession>A0A4R6P655</accession>
<gene>
    <name evidence="4" type="ORF">DFR75_10524</name>
</gene>
<organism evidence="4 5">
    <name type="scientific">Nocardia ignorata</name>
    <dbReference type="NCBI Taxonomy" id="145285"/>
    <lineage>
        <taxon>Bacteria</taxon>
        <taxon>Bacillati</taxon>
        <taxon>Actinomycetota</taxon>
        <taxon>Actinomycetes</taxon>
        <taxon>Mycobacteriales</taxon>
        <taxon>Nocardiaceae</taxon>
        <taxon>Nocardia</taxon>
    </lineage>
</organism>
<dbReference type="AlphaFoldDB" id="A0A4R6P655"/>
<evidence type="ECO:0000256" key="2">
    <source>
        <dbReference type="SAM" id="Phobius"/>
    </source>
</evidence>
<feature type="transmembrane region" description="Helical" evidence="2">
    <location>
        <begin position="160"/>
        <end position="183"/>
    </location>
</feature>
<evidence type="ECO:0000313" key="5">
    <source>
        <dbReference type="Proteomes" id="UP000295087"/>
    </source>
</evidence>
<name>A0A4R6P655_NOCIG</name>
<comment type="caution">
    <text evidence="4">The sequence shown here is derived from an EMBL/GenBank/DDBJ whole genome shotgun (WGS) entry which is preliminary data.</text>
</comment>
<feature type="domain" description="DUF8017" evidence="3">
    <location>
        <begin position="211"/>
        <end position="387"/>
    </location>
</feature>
<evidence type="ECO:0000256" key="1">
    <source>
        <dbReference type="SAM" id="MobiDB-lite"/>
    </source>
</evidence>
<reference evidence="4 5" key="1">
    <citation type="submission" date="2019-03" db="EMBL/GenBank/DDBJ databases">
        <title>Genomic Encyclopedia of Type Strains, Phase IV (KMG-IV): sequencing the most valuable type-strain genomes for metagenomic binning, comparative biology and taxonomic classification.</title>
        <authorList>
            <person name="Goeker M."/>
        </authorList>
    </citation>
    <scope>NUCLEOTIDE SEQUENCE [LARGE SCALE GENOMIC DNA]</scope>
    <source>
        <strain evidence="4 5">DSM 44496</strain>
    </source>
</reference>
<keyword evidence="2" id="KW-1133">Transmembrane helix</keyword>